<keyword evidence="6" id="KW-0678">Repressor</keyword>
<feature type="region of interest" description="Disordered" evidence="19">
    <location>
        <begin position="244"/>
        <end position="275"/>
    </location>
</feature>
<dbReference type="InterPro" id="IPR052255">
    <property type="entry name" value="RNA_pol_II_subunit5-mediator"/>
</dbReference>
<feature type="region of interest" description="Disordered" evidence="19">
    <location>
        <begin position="506"/>
        <end position="539"/>
    </location>
</feature>
<evidence type="ECO:0000256" key="15">
    <source>
        <dbReference type="ARBA" id="ARBA00053952"/>
    </source>
</evidence>
<dbReference type="PANTHER" id="PTHR15111">
    <property type="entry name" value="RNA POLYMERASE II SUBUNIT 5-MEDIATING PROTEIN NNX3"/>
    <property type="match status" value="1"/>
</dbReference>
<keyword evidence="11" id="KW-0539">Nucleus</keyword>
<dbReference type="CDD" id="cd23159">
    <property type="entry name" value="Prefoldin_URI1"/>
    <property type="match status" value="1"/>
</dbReference>
<dbReference type="GO" id="GO:0030425">
    <property type="term" value="C:dendrite"/>
    <property type="evidence" value="ECO:0007669"/>
    <property type="project" value="UniProtKB-SubCell"/>
</dbReference>
<keyword evidence="10" id="KW-0804">Transcription</keyword>
<evidence type="ECO:0000256" key="14">
    <source>
        <dbReference type="ARBA" id="ARBA00038295"/>
    </source>
</evidence>
<comment type="function">
    <text evidence="15">Plays a central role in maintaining S6K1 signaling and BAD phosphorylation under normal growth conditions thereby protecting cells from potential deleterious effects of sustained S6K1 signaling. The URI1-PPP1CC complex acts as a central component of a negative feedback mechanism that counteracts excessive S6K1 survival signaling to BAD in response to growth factors. Mediates inhibition of PPP1CC phosphatase activity in mitochondria. Coordinates the regulation of nutrient-sensitive gene expression availability in a mTOR-dependent manner. Seems to be a scaffolding protein able to assemble a prefoldin-like complex that contains PFDs and proteins with roles in transcription and ubiquitination.</text>
</comment>
<dbReference type="GO" id="GO:0005634">
    <property type="term" value="C:nucleus"/>
    <property type="evidence" value="ECO:0007669"/>
    <property type="project" value="UniProtKB-SubCell"/>
</dbReference>
<dbReference type="Pfam" id="PF02996">
    <property type="entry name" value="Prefoldin"/>
    <property type="match status" value="1"/>
</dbReference>
<dbReference type="Gene3D" id="1.10.287.370">
    <property type="match status" value="1"/>
</dbReference>
<evidence type="ECO:0000256" key="12">
    <source>
        <dbReference type="ARBA" id="ARBA00023272"/>
    </source>
</evidence>
<dbReference type="AlphaFoldDB" id="A0AA40LEM7"/>
<dbReference type="GO" id="GO:0000122">
    <property type="term" value="P:negative regulation of transcription by RNA polymerase II"/>
    <property type="evidence" value="ECO:0007669"/>
    <property type="project" value="TreeGrafter"/>
</dbReference>
<keyword evidence="13" id="KW-0966">Cell projection</keyword>
<name>A0AA40LEM7_CNENI</name>
<evidence type="ECO:0000313" key="21">
    <source>
        <dbReference type="Proteomes" id="UP001177744"/>
    </source>
</evidence>
<keyword evidence="7" id="KW-0597">Phosphoprotein</keyword>
<feature type="compositionally biased region" description="Low complexity" evidence="19">
    <location>
        <begin position="8"/>
        <end position="21"/>
    </location>
</feature>
<dbReference type="SUPFAM" id="SSF46579">
    <property type="entry name" value="Prefoldin"/>
    <property type="match status" value="1"/>
</dbReference>
<dbReference type="GO" id="GO:0004864">
    <property type="term" value="F:protein phosphatase inhibitor activity"/>
    <property type="evidence" value="ECO:0007669"/>
    <property type="project" value="UniProtKB-KW"/>
</dbReference>
<evidence type="ECO:0000256" key="18">
    <source>
        <dbReference type="ARBA" id="ARBA00082683"/>
    </source>
</evidence>
<dbReference type="GO" id="GO:0005739">
    <property type="term" value="C:mitochondrion"/>
    <property type="evidence" value="ECO:0007669"/>
    <property type="project" value="UniProtKB-SubCell"/>
</dbReference>
<dbReference type="GO" id="GO:0003714">
    <property type="term" value="F:transcription corepressor activity"/>
    <property type="evidence" value="ECO:0007669"/>
    <property type="project" value="TreeGrafter"/>
</dbReference>
<keyword evidence="21" id="KW-1185">Reference proteome</keyword>
<accession>A0AA40LEM7</accession>
<dbReference type="Proteomes" id="UP001177744">
    <property type="component" value="Unassembled WGS sequence"/>
</dbReference>
<evidence type="ECO:0000256" key="7">
    <source>
        <dbReference type="ARBA" id="ARBA00022553"/>
    </source>
</evidence>
<protein>
    <recommendedName>
        <fullName evidence="18">Protein phosphatase 1 regulatory subunit 19</fullName>
    </recommendedName>
    <alternativeName>
        <fullName evidence="17">RNA polymerase II subunit 5-mediating protein</fullName>
    </alternativeName>
</protein>
<comment type="subunit">
    <text evidence="16">Homodimer. Component of the PAQosome complex which is responsible for the biogenesis of several protein complexes and which consists of R2TP complex members RUVBL1, RUVBL2, RPAP3 and PIH1D1, URI complex members PFDN2, PFDN6, PDRG1, UXT and URI1 as well as ASDURF, POLR2E and DNAAF10/WDR92. Interacts with POLR2E/RPB5, RUVBL2 and RUVBL1. Interacts with PFDN2, PFDN4 and STAP1; the interactions are phosphorylation-dependent and occur in a growth-dependent manner in the mitochondrion. Interacts with UXT. Interacts with PPP1CC; the interaction is phosphorylation-dependent and occurs in a growth factor-dependent manner. Interacts (via the middle C-terminal region) with GTF2F1 and GTF2F2. Interacts with DMAP1. Interacts with TSC1 and TSC2. Interacts with PRPF8 and EFTUD2 in a ZNHIT2-dependent manner.</text>
</comment>
<evidence type="ECO:0000256" key="4">
    <source>
        <dbReference type="ARBA" id="ARBA00004496"/>
    </source>
</evidence>
<evidence type="ECO:0000256" key="6">
    <source>
        <dbReference type="ARBA" id="ARBA00022491"/>
    </source>
</evidence>
<dbReference type="FunFam" id="1.10.287.370:FF:000008">
    <property type="entry name" value="unconventional prefoldin RPB5 interactor 1"/>
    <property type="match status" value="1"/>
</dbReference>
<evidence type="ECO:0000313" key="20">
    <source>
        <dbReference type="EMBL" id="KAK1330601.1"/>
    </source>
</evidence>
<feature type="region of interest" description="Disordered" evidence="19">
    <location>
        <begin position="355"/>
        <end position="390"/>
    </location>
</feature>
<evidence type="ECO:0000256" key="5">
    <source>
        <dbReference type="ARBA" id="ARBA00022490"/>
    </source>
</evidence>
<dbReference type="EMBL" id="JAULJE010000021">
    <property type="protein sequence ID" value="KAK1330601.1"/>
    <property type="molecule type" value="Genomic_DNA"/>
</dbReference>
<keyword evidence="5" id="KW-0963">Cytoplasm</keyword>
<evidence type="ECO:0000256" key="1">
    <source>
        <dbReference type="ARBA" id="ARBA00004123"/>
    </source>
</evidence>
<organism evidence="20 21">
    <name type="scientific">Cnephaeus nilssonii</name>
    <name type="common">Northern bat</name>
    <name type="synonym">Eptesicus nilssonii</name>
    <dbReference type="NCBI Taxonomy" id="3371016"/>
    <lineage>
        <taxon>Eukaryota</taxon>
        <taxon>Metazoa</taxon>
        <taxon>Chordata</taxon>
        <taxon>Craniata</taxon>
        <taxon>Vertebrata</taxon>
        <taxon>Euteleostomi</taxon>
        <taxon>Mammalia</taxon>
        <taxon>Eutheria</taxon>
        <taxon>Laurasiatheria</taxon>
        <taxon>Chiroptera</taxon>
        <taxon>Yangochiroptera</taxon>
        <taxon>Vespertilionidae</taxon>
        <taxon>Cnephaeus</taxon>
    </lineage>
</organism>
<feature type="region of interest" description="Disordered" evidence="19">
    <location>
        <begin position="304"/>
        <end position="337"/>
    </location>
</feature>
<keyword evidence="8" id="KW-0805">Transcription regulation</keyword>
<evidence type="ECO:0000256" key="8">
    <source>
        <dbReference type="ARBA" id="ARBA00023015"/>
    </source>
</evidence>
<evidence type="ECO:0000256" key="10">
    <source>
        <dbReference type="ARBA" id="ARBA00023163"/>
    </source>
</evidence>
<evidence type="ECO:0000256" key="16">
    <source>
        <dbReference type="ARBA" id="ARBA00064379"/>
    </source>
</evidence>
<feature type="compositionally biased region" description="Basic and acidic residues" evidence="19">
    <location>
        <begin position="511"/>
        <end position="525"/>
    </location>
</feature>
<proteinExistence type="inferred from homology"/>
<keyword evidence="12" id="KW-0650">Protein phosphatase inhibitor</keyword>
<dbReference type="InterPro" id="IPR009053">
    <property type="entry name" value="Prefoldin"/>
</dbReference>
<evidence type="ECO:0000256" key="3">
    <source>
        <dbReference type="ARBA" id="ARBA00004279"/>
    </source>
</evidence>
<comment type="similarity">
    <text evidence="14">Belongs to the RNA polymerase II subunit 5-mediating protein family.</text>
</comment>
<reference evidence="20" key="1">
    <citation type="submission" date="2023-06" db="EMBL/GenBank/DDBJ databases">
        <title>Reference genome for the Northern bat (Eptesicus nilssonii), a most northern bat species.</title>
        <authorList>
            <person name="Laine V.N."/>
            <person name="Pulliainen A.T."/>
            <person name="Lilley T.M."/>
        </authorList>
    </citation>
    <scope>NUCLEOTIDE SEQUENCE</scope>
    <source>
        <strain evidence="20">BLF_Eptnil</strain>
        <tissue evidence="20">Kidney</tissue>
    </source>
</reference>
<comment type="caution">
    <text evidence="20">The sequence shown here is derived from an EMBL/GenBank/DDBJ whole genome shotgun (WGS) entry which is preliminary data.</text>
</comment>
<dbReference type="PANTHER" id="PTHR15111:SF0">
    <property type="entry name" value="UNCONVENTIONAL PREFOLDIN RPB5 INTERACTOR 1"/>
    <property type="match status" value="1"/>
</dbReference>
<evidence type="ECO:0000256" key="13">
    <source>
        <dbReference type="ARBA" id="ARBA00023273"/>
    </source>
</evidence>
<feature type="region of interest" description="Disordered" evidence="19">
    <location>
        <begin position="1"/>
        <end position="21"/>
    </location>
</feature>
<evidence type="ECO:0000256" key="9">
    <source>
        <dbReference type="ARBA" id="ARBA00023128"/>
    </source>
</evidence>
<gene>
    <name evidence="20" type="ORF">QTO34_010797</name>
</gene>
<feature type="compositionally biased region" description="Acidic residues" evidence="19">
    <location>
        <begin position="319"/>
        <end position="330"/>
    </location>
</feature>
<dbReference type="GO" id="GO:0003682">
    <property type="term" value="F:chromatin binding"/>
    <property type="evidence" value="ECO:0007669"/>
    <property type="project" value="TreeGrafter"/>
</dbReference>
<keyword evidence="9" id="KW-0496">Mitochondrion</keyword>
<evidence type="ECO:0000256" key="17">
    <source>
        <dbReference type="ARBA" id="ARBA00078910"/>
    </source>
</evidence>
<dbReference type="InterPro" id="IPR004127">
    <property type="entry name" value="Prefoldin_subunit_alpha"/>
</dbReference>
<comment type="subcellular location">
    <subcellularLocation>
        <location evidence="3">Cell projection</location>
        <location evidence="3">Dendrite</location>
    </subcellularLocation>
    <subcellularLocation>
        <location evidence="4">Cytoplasm</location>
    </subcellularLocation>
    <subcellularLocation>
        <location evidence="2">Mitochondrion</location>
    </subcellularLocation>
    <subcellularLocation>
        <location evidence="1">Nucleus</location>
    </subcellularLocation>
</comment>
<evidence type="ECO:0000256" key="2">
    <source>
        <dbReference type="ARBA" id="ARBA00004173"/>
    </source>
</evidence>
<evidence type="ECO:0000256" key="19">
    <source>
        <dbReference type="SAM" id="MobiDB-lite"/>
    </source>
</evidence>
<evidence type="ECO:0000256" key="11">
    <source>
        <dbReference type="ARBA" id="ARBA00023242"/>
    </source>
</evidence>
<sequence>MEAPPDPALLAAASAPASAPLRAPEVARLRQEQEKTLLLLMLLNRLQPHLRYSRAAEPLLGGDTDVAKEQRGQQVDDDYSALQERLGTLPDKLSYNIMVPFGPFAFMPGKLVHTNEVTVLLGDNWFAKCSAKQAVDLVEHRKGHVRKTIDDLKKVMTNFESRVEFTEDLQKMSDAAGDIVDIREEIKSDFEFKAKHRIAHKPHSKPKTSDGFEADFANVESKDLLADQELWARLEELERQEELLGELESQPPPVIANGEDTASSEEEKEDASRRVNGRVNGMHPAAESAAPSCRPADDTVVERLRGPSCAVNGSRSPLSDEDEDGDDDDALGPGASSVPTIYFSHTVEPKRVRINTGKNTTLKFSEKKEEAKRKRKNSCGGGHPAPELPTIRTPADIYRVFVDLVNGAYVPRKSILKSRSRENSVCSDTSEGSAADCEERRGLLRSVSCEEAAGSDAGESILEEEQEQLPETRSPASGALEAFSGTVIEKELSPCLALHPAAAHSMLPTIPERREVPSEGSEVTKRVSKFKAARLQQRS</sequence>